<dbReference type="EMBL" id="BNAJ01000001">
    <property type="protein sequence ID" value="GHF33461.1"/>
    <property type="molecule type" value="Genomic_DNA"/>
</dbReference>
<evidence type="ECO:0000313" key="6">
    <source>
        <dbReference type="Proteomes" id="UP000619376"/>
    </source>
</evidence>
<dbReference type="PROSITE" id="PS50977">
    <property type="entry name" value="HTH_TETR_2"/>
    <property type="match status" value="1"/>
</dbReference>
<evidence type="ECO:0000256" key="1">
    <source>
        <dbReference type="ARBA" id="ARBA00023125"/>
    </source>
</evidence>
<dbReference type="Gene3D" id="1.10.357.10">
    <property type="entry name" value="Tetracycline Repressor, domain 2"/>
    <property type="match status" value="1"/>
</dbReference>
<dbReference type="Pfam" id="PF17929">
    <property type="entry name" value="TetR_C_34"/>
    <property type="match status" value="1"/>
</dbReference>
<keyword evidence="1 2" id="KW-0238">DNA-binding</keyword>
<proteinExistence type="predicted"/>
<feature type="domain" description="HTH tetR-type" evidence="4">
    <location>
        <begin position="18"/>
        <end position="78"/>
    </location>
</feature>
<dbReference type="InterPro" id="IPR041483">
    <property type="entry name" value="TetR_C_34"/>
</dbReference>
<feature type="compositionally biased region" description="Low complexity" evidence="3">
    <location>
        <begin position="1"/>
        <end position="12"/>
    </location>
</feature>
<gene>
    <name evidence="5" type="ORF">GCM10017781_07770</name>
</gene>
<reference evidence="6" key="1">
    <citation type="journal article" date="2019" name="Int. J. Syst. Evol. Microbiol.">
        <title>The Global Catalogue of Microorganisms (GCM) 10K type strain sequencing project: providing services to taxonomists for standard genome sequencing and annotation.</title>
        <authorList>
            <consortium name="The Broad Institute Genomics Platform"/>
            <consortium name="The Broad Institute Genome Sequencing Center for Infectious Disease"/>
            <person name="Wu L."/>
            <person name="Ma J."/>
        </authorList>
    </citation>
    <scope>NUCLEOTIDE SEQUENCE [LARGE SCALE GENOMIC DNA]</scope>
    <source>
        <strain evidence="6">CGMCC 1.18437</strain>
    </source>
</reference>
<evidence type="ECO:0000256" key="2">
    <source>
        <dbReference type="PROSITE-ProRule" id="PRU00335"/>
    </source>
</evidence>
<dbReference type="Pfam" id="PF00440">
    <property type="entry name" value="TetR_N"/>
    <property type="match status" value="1"/>
</dbReference>
<feature type="DNA-binding region" description="H-T-H motif" evidence="2">
    <location>
        <begin position="41"/>
        <end position="60"/>
    </location>
</feature>
<keyword evidence="6" id="KW-1185">Reference proteome</keyword>
<dbReference type="InterPro" id="IPR050109">
    <property type="entry name" value="HTH-type_TetR-like_transc_reg"/>
</dbReference>
<sequence length="219" mass="24515">MASAPTRPARARSAAEKTQRRDDILRAAERLWNTSTYTDLSMNHVAREAQLAKGTLYLYFDTKEELFLALVSEHLQTWITDTIQLLQDRRPTTPSAVADALVDASSDVVPLRRLMLLLGTVLERNVRPELTREFRRDITARTQLLVTHLPFSRDASLQILRHLYALAIGWQHVAEEFAGSSATDEAGVPAPDPYAAEFELAMRAVIDRIVAGQPAPRQA</sequence>
<dbReference type="InterPro" id="IPR009057">
    <property type="entry name" value="Homeodomain-like_sf"/>
</dbReference>
<name>A0ABQ3JL70_9DEIO</name>
<protein>
    <submittedName>
        <fullName evidence="5">TetR family transcriptional regulator</fullName>
    </submittedName>
</protein>
<evidence type="ECO:0000256" key="3">
    <source>
        <dbReference type="SAM" id="MobiDB-lite"/>
    </source>
</evidence>
<dbReference type="PANTHER" id="PTHR30055">
    <property type="entry name" value="HTH-TYPE TRANSCRIPTIONAL REGULATOR RUTR"/>
    <property type="match status" value="1"/>
</dbReference>
<evidence type="ECO:0000313" key="5">
    <source>
        <dbReference type="EMBL" id="GHF33461.1"/>
    </source>
</evidence>
<feature type="region of interest" description="Disordered" evidence="3">
    <location>
        <begin position="1"/>
        <end position="21"/>
    </location>
</feature>
<accession>A0ABQ3JL70</accession>
<dbReference type="PRINTS" id="PR00455">
    <property type="entry name" value="HTHTETR"/>
</dbReference>
<organism evidence="5 6">
    <name type="scientific">Deinococcus metalli</name>
    <dbReference type="NCBI Taxonomy" id="1141878"/>
    <lineage>
        <taxon>Bacteria</taxon>
        <taxon>Thermotogati</taxon>
        <taxon>Deinococcota</taxon>
        <taxon>Deinococci</taxon>
        <taxon>Deinococcales</taxon>
        <taxon>Deinococcaceae</taxon>
        <taxon>Deinococcus</taxon>
    </lineage>
</organism>
<dbReference type="InterPro" id="IPR001647">
    <property type="entry name" value="HTH_TetR"/>
</dbReference>
<dbReference type="SUPFAM" id="SSF46689">
    <property type="entry name" value="Homeodomain-like"/>
    <property type="match status" value="1"/>
</dbReference>
<dbReference type="Proteomes" id="UP000619376">
    <property type="component" value="Unassembled WGS sequence"/>
</dbReference>
<dbReference type="PANTHER" id="PTHR30055:SF178">
    <property type="entry name" value="POSSIBLE TRANSCRIPTIONAL REGULATORY PROTEIN"/>
    <property type="match status" value="1"/>
</dbReference>
<evidence type="ECO:0000259" key="4">
    <source>
        <dbReference type="PROSITE" id="PS50977"/>
    </source>
</evidence>
<comment type="caution">
    <text evidence="5">The sequence shown here is derived from an EMBL/GenBank/DDBJ whole genome shotgun (WGS) entry which is preliminary data.</text>
</comment>